<feature type="region of interest" description="Disordered" evidence="1">
    <location>
        <begin position="263"/>
        <end position="362"/>
    </location>
</feature>
<evidence type="ECO:0000313" key="4">
    <source>
        <dbReference type="Proteomes" id="UP001212841"/>
    </source>
</evidence>
<dbReference type="Pfam" id="PF00226">
    <property type="entry name" value="DnaJ"/>
    <property type="match status" value="1"/>
</dbReference>
<reference evidence="3" key="1">
    <citation type="submission" date="2020-05" db="EMBL/GenBank/DDBJ databases">
        <title>Phylogenomic resolution of chytrid fungi.</title>
        <authorList>
            <person name="Stajich J.E."/>
            <person name="Amses K."/>
            <person name="Simmons R."/>
            <person name="Seto K."/>
            <person name="Myers J."/>
            <person name="Bonds A."/>
            <person name="Quandt C.A."/>
            <person name="Barry K."/>
            <person name="Liu P."/>
            <person name="Grigoriev I."/>
            <person name="Longcore J.E."/>
            <person name="James T.Y."/>
        </authorList>
    </citation>
    <scope>NUCLEOTIDE SEQUENCE</scope>
    <source>
        <strain evidence="3">JEL0318</strain>
    </source>
</reference>
<comment type="caution">
    <text evidence="3">The sequence shown here is derived from an EMBL/GenBank/DDBJ whole genome shotgun (WGS) entry which is preliminary data.</text>
</comment>
<dbReference type="Pfam" id="PF23302">
    <property type="entry name" value="HTH_DNAJC9"/>
    <property type="match status" value="1"/>
</dbReference>
<dbReference type="PANTHER" id="PTHR44144:SF1">
    <property type="entry name" value="DNAJ HOMOLOG SUBFAMILY C MEMBER 9"/>
    <property type="match status" value="1"/>
</dbReference>
<evidence type="ECO:0000259" key="2">
    <source>
        <dbReference type="PROSITE" id="PS50076"/>
    </source>
</evidence>
<accession>A0AAD5SDE5</accession>
<name>A0AAD5SDE5_9FUNG</name>
<dbReference type="GO" id="GO:0031072">
    <property type="term" value="F:heat shock protein binding"/>
    <property type="evidence" value="ECO:0007669"/>
    <property type="project" value="TreeGrafter"/>
</dbReference>
<dbReference type="Proteomes" id="UP001212841">
    <property type="component" value="Unassembled WGS sequence"/>
</dbReference>
<feature type="compositionally biased region" description="Basic and acidic residues" evidence="1">
    <location>
        <begin position="207"/>
        <end position="222"/>
    </location>
</feature>
<feature type="region of interest" description="Disordered" evidence="1">
    <location>
        <begin position="202"/>
        <end position="237"/>
    </location>
</feature>
<dbReference type="InterPro" id="IPR056453">
    <property type="entry name" value="HTH_DNAJC9"/>
</dbReference>
<feature type="domain" description="J" evidence="2">
    <location>
        <begin position="21"/>
        <end position="92"/>
    </location>
</feature>
<proteinExistence type="predicted"/>
<dbReference type="GO" id="GO:0005634">
    <property type="term" value="C:nucleus"/>
    <property type="evidence" value="ECO:0007669"/>
    <property type="project" value="TreeGrafter"/>
</dbReference>
<protein>
    <recommendedName>
        <fullName evidence="2">J domain-containing protein</fullName>
    </recommendedName>
</protein>
<dbReference type="GO" id="GO:0005737">
    <property type="term" value="C:cytoplasm"/>
    <property type="evidence" value="ECO:0007669"/>
    <property type="project" value="TreeGrafter"/>
</dbReference>
<dbReference type="PROSITE" id="PS50076">
    <property type="entry name" value="DNAJ_2"/>
    <property type="match status" value="1"/>
</dbReference>
<feature type="compositionally biased region" description="Acidic residues" evidence="1">
    <location>
        <begin position="283"/>
        <end position="328"/>
    </location>
</feature>
<dbReference type="InterPro" id="IPR001623">
    <property type="entry name" value="DnaJ_domain"/>
</dbReference>
<dbReference type="InterPro" id="IPR036869">
    <property type="entry name" value="J_dom_sf"/>
</dbReference>
<feature type="compositionally biased region" description="Low complexity" evidence="1">
    <location>
        <begin position="332"/>
        <end position="362"/>
    </location>
</feature>
<gene>
    <name evidence="3" type="ORF">HK097_005280</name>
</gene>
<dbReference type="SUPFAM" id="SSF46565">
    <property type="entry name" value="Chaperone J-domain"/>
    <property type="match status" value="1"/>
</dbReference>
<dbReference type="InterPro" id="IPR018253">
    <property type="entry name" value="DnaJ_domain_CS"/>
</dbReference>
<dbReference type="Gene3D" id="1.10.287.110">
    <property type="entry name" value="DnaJ domain"/>
    <property type="match status" value="1"/>
</dbReference>
<dbReference type="CDD" id="cd06257">
    <property type="entry name" value="DnaJ"/>
    <property type="match status" value="1"/>
</dbReference>
<dbReference type="PROSITE" id="PS00636">
    <property type="entry name" value="DNAJ_1"/>
    <property type="match status" value="1"/>
</dbReference>
<dbReference type="InterPro" id="IPR052594">
    <property type="entry name" value="J_domain-containing_protein"/>
</dbReference>
<sequence length="362" mass="40670">MSSRKVKKGAVDIDNDTQSPDLYSEFGINKTASEDEIKKAYRKLALKYHPDKLSTLSTDTERQTATAKFQQIATWYSVLSDPAKRKRYDATGEIDTDGATMFTAKGDATWDEYFRALYTELVPSEIDKFSKQYRESEEERADILKAYKTRKGHIFNILDTVMLATLDDFPRFISIIQSAIDANEVPLYPLFTKTSQDKKELAKRKKAAEEEAKEVKQGAKMREKTKKGKEKGAEDDGEDALRALIMARQSGRMESLISGLQERYVGKKGNASEKGSKRRKVEEVEEEEEEEDMDGDSEEGDWEDVDDEDGDEEDVDEDEEEDGVEEDEVRAPKASAAKKQAAGKSAGNTGKATTATGGKRKR</sequence>
<evidence type="ECO:0000256" key="1">
    <source>
        <dbReference type="SAM" id="MobiDB-lite"/>
    </source>
</evidence>
<dbReference type="PRINTS" id="PR00625">
    <property type="entry name" value="JDOMAIN"/>
</dbReference>
<dbReference type="SMART" id="SM00271">
    <property type="entry name" value="DnaJ"/>
    <property type="match status" value="1"/>
</dbReference>
<dbReference type="PANTHER" id="PTHR44144">
    <property type="entry name" value="DNAJ HOMOLOG SUBFAMILY C MEMBER 9"/>
    <property type="match status" value="1"/>
</dbReference>
<dbReference type="AlphaFoldDB" id="A0AAD5SDE5"/>
<keyword evidence="4" id="KW-1185">Reference proteome</keyword>
<evidence type="ECO:0000313" key="3">
    <source>
        <dbReference type="EMBL" id="KAJ3052971.1"/>
    </source>
</evidence>
<organism evidence="3 4">
    <name type="scientific">Rhizophlyctis rosea</name>
    <dbReference type="NCBI Taxonomy" id="64517"/>
    <lineage>
        <taxon>Eukaryota</taxon>
        <taxon>Fungi</taxon>
        <taxon>Fungi incertae sedis</taxon>
        <taxon>Chytridiomycota</taxon>
        <taxon>Chytridiomycota incertae sedis</taxon>
        <taxon>Chytridiomycetes</taxon>
        <taxon>Rhizophlyctidales</taxon>
        <taxon>Rhizophlyctidaceae</taxon>
        <taxon>Rhizophlyctis</taxon>
    </lineage>
</organism>
<dbReference type="EMBL" id="JADGJD010000248">
    <property type="protein sequence ID" value="KAJ3052971.1"/>
    <property type="molecule type" value="Genomic_DNA"/>
</dbReference>